<organism evidence="2 3">
    <name type="scientific">Mucilaginibacter rubeus</name>
    <dbReference type="NCBI Taxonomy" id="2027860"/>
    <lineage>
        <taxon>Bacteria</taxon>
        <taxon>Pseudomonadati</taxon>
        <taxon>Bacteroidota</taxon>
        <taxon>Sphingobacteriia</taxon>
        <taxon>Sphingobacteriales</taxon>
        <taxon>Sphingobacteriaceae</taxon>
        <taxon>Mucilaginibacter</taxon>
    </lineage>
</organism>
<gene>
    <name evidence="2" type="ORF">DEO27_029105</name>
</gene>
<keyword evidence="1" id="KW-0732">Signal</keyword>
<dbReference type="RefSeq" id="WP_112570688.1">
    <property type="nucleotide sequence ID" value="NZ_CP043450.1"/>
</dbReference>
<proteinExistence type="predicted"/>
<accession>A0A5C1I7S2</accession>
<dbReference type="AlphaFoldDB" id="A0A5C1I7S2"/>
<dbReference type="OrthoDB" id="793430at2"/>
<dbReference type="Proteomes" id="UP000251402">
    <property type="component" value="Chromosome"/>
</dbReference>
<reference evidence="2" key="1">
    <citation type="submission" date="2019-08" db="EMBL/GenBank/DDBJ databases">
        <title>Comparative genome analysis confer to the adaptation heavy metal polluted environment.</title>
        <authorList>
            <person name="Li Y."/>
        </authorList>
    </citation>
    <scope>NUCLEOTIDE SEQUENCE [LARGE SCALE GENOMIC DNA]</scope>
    <source>
        <strain evidence="2">P1</strain>
    </source>
</reference>
<keyword evidence="3" id="KW-1185">Reference proteome</keyword>
<evidence type="ECO:0000313" key="3">
    <source>
        <dbReference type="Proteomes" id="UP000251402"/>
    </source>
</evidence>
<evidence type="ECO:0000256" key="1">
    <source>
        <dbReference type="SAM" id="SignalP"/>
    </source>
</evidence>
<dbReference type="EMBL" id="CP043450">
    <property type="protein sequence ID" value="QEM13904.1"/>
    <property type="molecule type" value="Genomic_DNA"/>
</dbReference>
<dbReference type="KEGG" id="mrub:DEO27_029105"/>
<feature type="signal peptide" evidence="1">
    <location>
        <begin position="1"/>
        <end position="19"/>
    </location>
</feature>
<evidence type="ECO:0000313" key="2">
    <source>
        <dbReference type="EMBL" id="QEM13904.1"/>
    </source>
</evidence>
<protein>
    <submittedName>
        <fullName evidence="2">Uncharacterized protein</fullName>
    </submittedName>
</protein>
<sequence>MKKLITVLIAVFSISIAMAQSDSVHAVKSFYADNAPDSIYHHLPDAKENTPTYIVNNNIISNLNSIDPNTITGIEVLKDNARIPDNFKNLNKYGLVKVNLKADIKIETKSFKAIGQWLNMKGPVKYAVDGFFIDDENILIATDSILGIDVISNKFNKAEAGATINVWTLSPANRKGLLQVKRPTDKPGVIYIR</sequence>
<name>A0A5C1I7S2_9SPHI</name>
<feature type="chain" id="PRO_5022776037" evidence="1">
    <location>
        <begin position="20"/>
        <end position="193"/>
    </location>
</feature>